<gene>
    <name evidence="4" type="ORF">CS022_11725</name>
</gene>
<comment type="caution">
    <text evidence="4">The sequence shown here is derived from an EMBL/GenBank/DDBJ whole genome shotgun (WGS) entry which is preliminary data.</text>
</comment>
<dbReference type="OrthoDB" id="9795626at2"/>
<reference evidence="4 5" key="1">
    <citation type="submission" date="2017-10" db="EMBL/GenBank/DDBJ databases">
        <title>Nyctiphanis sp. nov., isolated from the stomach of the euphausiid Nyctiphanes simplex (Hansen, 1911) in the Gulf of California.</title>
        <authorList>
            <person name="Gomez-Gil B."/>
            <person name="Aguilar-Mendez M."/>
            <person name="Lopez-Cortes A."/>
            <person name="Gomez-Gutierrez J."/>
            <person name="Roque A."/>
            <person name="Lang E."/>
            <person name="Gonzalez-Castillo A."/>
        </authorList>
    </citation>
    <scope>NUCLEOTIDE SEQUENCE [LARGE SCALE GENOMIC DNA]</scope>
    <source>
        <strain evidence="4 5">CAIM 600</strain>
    </source>
</reference>
<dbReference type="InterPro" id="IPR027417">
    <property type="entry name" value="P-loop_NTPase"/>
</dbReference>
<feature type="domain" description="Rad50/SbcC-type AAA" evidence="3">
    <location>
        <begin position="6"/>
        <end position="227"/>
    </location>
</feature>
<protein>
    <submittedName>
        <fullName evidence="4">Exonuclease SbcC</fullName>
    </submittedName>
</protein>
<evidence type="ECO:0000256" key="2">
    <source>
        <dbReference type="SAM" id="MobiDB-lite"/>
    </source>
</evidence>
<dbReference type="GO" id="GO:0016887">
    <property type="term" value="F:ATP hydrolysis activity"/>
    <property type="evidence" value="ECO:0007669"/>
    <property type="project" value="InterPro"/>
</dbReference>
<organism evidence="4 5">
    <name type="scientific">Veronia nyctiphanis</name>
    <dbReference type="NCBI Taxonomy" id="1278244"/>
    <lineage>
        <taxon>Bacteria</taxon>
        <taxon>Pseudomonadati</taxon>
        <taxon>Pseudomonadota</taxon>
        <taxon>Gammaproteobacteria</taxon>
        <taxon>Vibrionales</taxon>
        <taxon>Vibrionaceae</taxon>
        <taxon>Veronia</taxon>
    </lineage>
</organism>
<keyword evidence="5" id="KW-1185">Reference proteome</keyword>
<proteinExistence type="predicted"/>
<accession>A0A4Q0YQ06</accession>
<dbReference type="AlphaFoldDB" id="A0A4Q0YQ06"/>
<feature type="coiled-coil region" evidence="1">
    <location>
        <begin position="748"/>
        <end position="778"/>
    </location>
</feature>
<dbReference type="RefSeq" id="WP_129122412.1">
    <property type="nucleotide sequence ID" value="NZ_PEIB01000012.1"/>
</dbReference>
<dbReference type="SUPFAM" id="SSF52540">
    <property type="entry name" value="P-loop containing nucleoside triphosphate hydrolases"/>
    <property type="match status" value="1"/>
</dbReference>
<evidence type="ECO:0000259" key="3">
    <source>
        <dbReference type="Pfam" id="PF13476"/>
    </source>
</evidence>
<evidence type="ECO:0000313" key="5">
    <source>
        <dbReference type="Proteomes" id="UP000290287"/>
    </source>
</evidence>
<dbReference type="Gene3D" id="3.40.50.300">
    <property type="entry name" value="P-loop containing nucleotide triphosphate hydrolases"/>
    <property type="match status" value="1"/>
</dbReference>
<name>A0A4Q0YQ06_9GAMM</name>
<sequence>MKILALRGENLASIQHPFEIDFVHSALGNSGLFAITGKTGAGKSTLLDAICLALFDRMPRLQANKKNDAEIGLGEDATRLKANDVRSILSRGKAEGFAEVDFMATDGTVWRAHWHVRRARGKADGRVQPSEQWLESLESGQRFAGKKQEVMAEIERLVGLSYEQFRRAVMLPQGDFAAFLKAGADERAALLERMTGGEIYSRLSMAAHERAKEEKEKLATIQRQIGDIRILTDEEKETYQTQQTTAASQLAETESSLKLLESHGKTVAQYETLSTSLTEAREGQQAAQQALEEASPRRDELGLLDKVQPARADFIQLQQTELSLTQLKKIAADKESAVAVLENDTKAAEQAKAAAEKMLAESEISWEDAEPRIRRAAALDTEIQALTSQLSQVLSQSHSVTSSYNQANAEHDDLDKRQAQLTSQQHQIQRELEQYGDFAQVAEQYQPLFDNLEQYLAARENLDGAEREIRHLTSLQQQITMQLTEADCHQLAVTKEKQAVEAALSSLQPEELERQHQQDLERFNGLQIELEKRRQLQMSGQKWQSVLTDKARLDADKTRFQQVLVESERALKELEPVIAQKAVQYEEAEHAYNQSLSIVNLSEFRAELQDGDPCPLCGSEHHPYAENHPVVEGVLQSQRHRLQVLQEELRQLDGKKRFVAQQYAESEHHLSKLEQPLAELHYIEQQIRESLTSPLYEFGCEHLLTDNLNAEQLSDWLTEMQRQGVEHAQKTEELYKTIESREVSFRQIRQQRESLESLQRFEQQLQKERHEVEQSETQCRERLDAQRTLASSAGEQVTSRHHALNELLGDDSWQAMLNQYGAEQYVVTMKQKIAHFRTLDEQHKTITQQLTGLQPEIAALQQQLSSLSGQVNESNKQRQALQTELDGKSSERRQWVQEEDLQGFEARLKKQREDAESELKAQTQRCNLLAEQRAANTASLASVTEQIKQQGQSHREIVHRWLNWQKSFELTESALMQLLSKTPEWVDEERKALAGLDQNVHAAITLVAERQQQLVNLENDTTNHYVG</sequence>
<dbReference type="GO" id="GO:0006302">
    <property type="term" value="P:double-strand break repair"/>
    <property type="evidence" value="ECO:0007669"/>
    <property type="project" value="InterPro"/>
</dbReference>
<dbReference type="InterPro" id="IPR038729">
    <property type="entry name" value="Rad50/SbcC_AAA"/>
</dbReference>
<feature type="coiled-coil region" evidence="1">
    <location>
        <begin position="635"/>
        <end position="662"/>
    </location>
</feature>
<dbReference type="EMBL" id="PEIB01000012">
    <property type="protein sequence ID" value="RXJ73160.1"/>
    <property type="molecule type" value="Genomic_DNA"/>
</dbReference>
<dbReference type="GO" id="GO:0004527">
    <property type="term" value="F:exonuclease activity"/>
    <property type="evidence" value="ECO:0007669"/>
    <property type="project" value="UniProtKB-KW"/>
</dbReference>
<dbReference type="PANTHER" id="PTHR32114">
    <property type="entry name" value="ABC TRANSPORTER ABCH.3"/>
    <property type="match status" value="1"/>
</dbReference>
<feature type="compositionally biased region" description="Polar residues" evidence="2">
    <location>
        <begin position="869"/>
        <end position="882"/>
    </location>
</feature>
<evidence type="ECO:0000256" key="1">
    <source>
        <dbReference type="SAM" id="Coils"/>
    </source>
</evidence>
<keyword evidence="1" id="KW-0175">Coiled coil</keyword>
<keyword evidence="4" id="KW-0269">Exonuclease</keyword>
<keyword evidence="4" id="KW-0378">Hydrolase</keyword>
<feature type="region of interest" description="Disordered" evidence="2">
    <location>
        <begin position="869"/>
        <end position="892"/>
    </location>
</feature>
<keyword evidence="4" id="KW-0540">Nuclease</keyword>
<feature type="coiled-coil region" evidence="1">
    <location>
        <begin position="324"/>
        <end position="361"/>
    </location>
</feature>
<dbReference type="PANTHER" id="PTHR32114:SF2">
    <property type="entry name" value="ABC TRANSPORTER ABCH.3"/>
    <property type="match status" value="1"/>
</dbReference>
<dbReference type="Pfam" id="PF13476">
    <property type="entry name" value="AAA_23"/>
    <property type="match status" value="1"/>
</dbReference>
<evidence type="ECO:0000313" key="4">
    <source>
        <dbReference type="EMBL" id="RXJ73160.1"/>
    </source>
</evidence>
<dbReference type="Proteomes" id="UP000290287">
    <property type="component" value="Unassembled WGS sequence"/>
</dbReference>